<gene>
    <name evidence="4" type="ORF">ACFPN5_13520</name>
</gene>
<feature type="domain" description="N-acetyltransferase" evidence="3">
    <location>
        <begin position="4"/>
        <end position="142"/>
    </location>
</feature>
<evidence type="ECO:0000256" key="2">
    <source>
        <dbReference type="ARBA" id="ARBA00023315"/>
    </source>
</evidence>
<dbReference type="SUPFAM" id="SSF55729">
    <property type="entry name" value="Acyl-CoA N-acyltransferases (Nat)"/>
    <property type="match status" value="1"/>
</dbReference>
<dbReference type="EC" id="2.3.-.-" evidence="4"/>
<name>A0ABW0L550_9BURK</name>
<evidence type="ECO:0000313" key="5">
    <source>
        <dbReference type="Proteomes" id="UP001596050"/>
    </source>
</evidence>
<dbReference type="Gene3D" id="3.40.630.30">
    <property type="match status" value="1"/>
</dbReference>
<protein>
    <submittedName>
        <fullName evidence="4">GNAT family N-acetyltransferase</fullName>
        <ecNumber evidence="4">2.3.-.-</ecNumber>
    </submittedName>
</protein>
<accession>A0ABW0L550</accession>
<evidence type="ECO:0000313" key="4">
    <source>
        <dbReference type="EMBL" id="MFC5460824.1"/>
    </source>
</evidence>
<dbReference type="EMBL" id="JBHSMU010000014">
    <property type="protein sequence ID" value="MFC5460824.1"/>
    <property type="molecule type" value="Genomic_DNA"/>
</dbReference>
<dbReference type="RefSeq" id="WP_379784065.1">
    <property type="nucleotide sequence ID" value="NZ_JBHSMU010000014.1"/>
</dbReference>
<reference evidence="5" key="1">
    <citation type="journal article" date="2019" name="Int. J. Syst. Evol. Microbiol.">
        <title>The Global Catalogue of Microorganisms (GCM) 10K type strain sequencing project: providing services to taxonomists for standard genome sequencing and annotation.</title>
        <authorList>
            <consortium name="The Broad Institute Genomics Platform"/>
            <consortium name="The Broad Institute Genome Sequencing Center for Infectious Disease"/>
            <person name="Wu L."/>
            <person name="Ma J."/>
        </authorList>
    </citation>
    <scope>NUCLEOTIDE SEQUENCE [LARGE SCALE GENOMIC DNA]</scope>
    <source>
        <strain evidence="5">KACC 12649</strain>
    </source>
</reference>
<organism evidence="4 5">
    <name type="scientific">Massilia niabensis</name>
    <dbReference type="NCBI Taxonomy" id="544910"/>
    <lineage>
        <taxon>Bacteria</taxon>
        <taxon>Pseudomonadati</taxon>
        <taxon>Pseudomonadota</taxon>
        <taxon>Betaproteobacteria</taxon>
        <taxon>Burkholderiales</taxon>
        <taxon>Oxalobacteraceae</taxon>
        <taxon>Telluria group</taxon>
        <taxon>Massilia</taxon>
    </lineage>
</organism>
<proteinExistence type="predicted"/>
<keyword evidence="1 4" id="KW-0808">Transferase</keyword>
<evidence type="ECO:0000256" key="1">
    <source>
        <dbReference type="ARBA" id="ARBA00022679"/>
    </source>
</evidence>
<dbReference type="CDD" id="cd04301">
    <property type="entry name" value="NAT_SF"/>
    <property type="match status" value="1"/>
</dbReference>
<sequence length="142" mass="15338">MTAVSIRLARPEDAAAVAALFRQLGYPSTADEVRERLLEHGGDTVRALVAEHEGKVAGIIVVNLIAPLHVADRWALVSALATNEAIRGAGIGAALLGEAERFAREQGCSRIELSSSESRTRAHAFYVQNGFGEVRKRFVKQM</sequence>
<dbReference type="PROSITE" id="PS51186">
    <property type="entry name" value="GNAT"/>
    <property type="match status" value="1"/>
</dbReference>
<dbReference type="InterPro" id="IPR016181">
    <property type="entry name" value="Acyl_CoA_acyltransferase"/>
</dbReference>
<dbReference type="PANTHER" id="PTHR43877">
    <property type="entry name" value="AMINOALKYLPHOSPHONATE N-ACETYLTRANSFERASE-RELATED-RELATED"/>
    <property type="match status" value="1"/>
</dbReference>
<dbReference type="InterPro" id="IPR000182">
    <property type="entry name" value="GNAT_dom"/>
</dbReference>
<keyword evidence="2 4" id="KW-0012">Acyltransferase</keyword>
<evidence type="ECO:0000259" key="3">
    <source>
        <dbReference type="PROSITE" id="PS51186"/>
    </source>
</evidence>
<dbReference type="PANTHER" id="PTHR43877:SF1">
    <property type="entry name" value="ACETYLTRANSFERASE"/>
    <property type="match status" value="1"/>
</dbReference>
<dbReference type="InterPro" id="IPR050832">
    <property type="entry name" value="Bact_Acetyltransf"/>
</dbReference>
<comment type="caution">
    <text evidence="4">The sequence shown here is derived from an EMBL/GenBank/DDBJ whole genome shotgun (WGS) entry which is preliminary data.</text>
</comment>
<dbReference type="Proteomes" id="UP001596050">
    <property type="component" value="Unassembled WGS sequence"/>
</dbReference>
<dbReference type="Pfam" id="PF00583">
    <property type="entry name" value="Acetyltransf_1"/>
    <property type="match status" value="1"/>
</dbReference>
<keyword evidence="5" id="KW-1185">Reference proteome</keyword>
<dbReference type="GO" id="GO:0016746">
    <property type="term" value="F:acyltransferase activity"/>
    <property type="evidence" value="ECO:0007669"/>
    <property type="project" value="UniProtKB-KW"/>
</dbReference>